<evidence type="ECO:0000256" key="6">
    <source>
        <dbReference type="ARBA" id="ARBA00022777"/>
    </source>
</evidence>
<evidence type="ECO:0000256" key="11">
    <source>
        <dbReference type="ARBA" id="ARBA00048679"/>
    </source>
</evidence>
<dbReference type="GO" id="GO:0000422">
    <property type="term" value="P:autophagy of mitochondrion"/>
    <property type="evidence" value="ECO:0007669"/>
    <property type="project" value="TreeGrafter"/>
</dbReference>
<evidence type="ECO:0000259" key="14">
    <source>
        <dbReference type="PROSITE" id="PS51330"/>
    </source>
</evidence>
<evidence type="ECO:0000256" key="5">
    <source>
        <dbReference type="ARBA" id="ARBA00022741"/>
    </source>
</evidence>
<keyword evidence="8" id="KW-0521">NADP</keyword>
<dbReference type="GO" id="GO:0061709">
    <property type="term" value="P:reticulophagy"/>
    <property type="evidence" value="ECO:0007669"/>
    <property type="project" value="TreeGrafter"/>
</dbReference>
<keyword evidence="5 12" id="KW-0547">Nucleotide-binding</keyword>
<dbReference type="InterPro" id="IPR036181">
    <property type="entry name" value="MIT_dom_sf"/>
</dbReference>
<dbReference type="Gene3D" id="3.40.430.10">
    <property type="entry name" value="Dihydrofolate Reductase, subunit A"/>
    <property type="match status" value="1"/>
</dbReference>
<dbReference type="GO" id="GO:0005829">
    <property type="term" value="C:cytosol"/>
    <property type="evidence" value="ECO:0007669"/>
    <property type="project" value="TreeGrafter"/>
</dbReference>
<evidence type="ECO:0000256" key="7">
    <source>
        <dbReference type="ARBA" id="ARBA00022840"/>
    </source>
</evidence>
<dbReference type="PROSITE" id="PS00107">
    <property type="entry name" value="PROTEIN_KINASE_ATP"/>
    <property type="match status" value="1"/>
</dbReference>
<keyword evidence="2" id="KW-0723">Serine/threonine-protein kinase</keyword>
<dbReference type="GO" id="GO:0042594">
    <property type="term" value="P:response to starvation"/>
    <property type="evidence" value="ECO:0007669"/>
    <property type="project" value="TreeGrafter"/>
</dbReference>
<reference evidence="15" key="1">
    <citation type="submission" date="2022-12" db="EMBL/GenBank/DDBJ databases">
        <title>Genome assemblies of Blomia tropicalis.</title>
        <authorList>
            <person name="Cui Y."/>
        </authorList>
    </citation>
    <scope>NUCLEOTIDE SEQUENCE</scope>
    <source>
        <tissue evidence="15">Adult mites</tissue>
    </source>
</reference>
<comment type="catalytic activity">
    <reaction evidence="10">
        <text>L-threonyl-[protein] + ATP = O-phospho-L-threonyl-[protein] + ADP + H(+)</text>
        <dbReference type="Rhea" id="RHEA:46608"/>
        <dbReference type="Rhea" id="RHEA-COMP:11060"/>
        <dbReference type="Rhea" id="RHEA-COMP:11605"/>
        <dbReference type="ChEBI" id="CHEBI:15378"/>
        <dbReference type="ChEBI" id="CHEBI:30013"/>
        <dbReference type="ChEBI" id="CHEBI:30616"/>
        <dbReference type="ChEBI" id="CHEBI:61977"/>
        <dbReference type="ChEBI" id="CHEBI:456216"/>
        <dbReference type="EC" id="2.7.11.1"/>
    </reaction>
</comment>
<dbReference type="InterPro" id="IPR008271">
    <property type="entry name" value="Ser/Thr_kinase_AS"/>
</dbReference>
<feature type="binding site" evidence="12">
    <location>
        <position position="58"/>
    </location>
    <ligand>
        <name>ATP</name>
        <dbReference type="ChEBI" id="CHEBI:30616"/>
    </ligand>
</feature>
<dbReference type="GO" id="GO:0034727">
    <property type="term" value="P:piecemeal microautophagy of the nucleus"/>
    <property type="evidence" value="ECO:0007669"/>
    <property type="project" value="TreeGrafter"/>
</dbReference>
<dbReference type="SUPFAM" id="SSF53597">
    <property type="entry name" value="Dihydrofolate reductase-like"/>
    <property type="match status" value="1"/>
</dbReference>
<dbReference type="GO" id="GO:0005776">
    <property type="term" value="C:autophagosome"/>
    <property type="evidence" value="ECO:0007669"/>
    <property type="project" value="TreeGrafter"/>
</dbReference>
<evidence type="ECO:0000256" key="1">
    <source>
        <dbReference type="ARBA" id="ARBA00022490"/>
    </source>
</evidence>
<dbReference type="Gene3D" id="3.30.200.20">
    <property type="entry name" value="Phosphorylase Kinase, domain 1"/>
    <property type="match status" value="1"/>
</dbReference>
<dbReference type="GO" id="GO:0010506">
    <property type="term" value="P:regulation of autophagy"/>
    <property type="evidence" value="ECO:0007669"/>
    <property type="project" value="InterPro"/>
</dbReference>
<evidence type="ECO:0000256" key="10">
    <source>
        <dbReference type="ARBA" id="ARBA00047899"/>
    </source>
</evidence>
<sequence>MITNKTVINRDQTTNSTFPKPSIKGYIFGELVGKGTYGYVFRAKRVGPNVSKDPVAIKCILLTTLSKTTQNNVITEISILKQFKHQFIVQMLDFQWDKNFIYLIFEYCSGGELATVINLKRCFPEEIVQHFLQQLASALKFLRANDIAHMDLKPQNILISGISFVNLLNELNSFKVWRNVVLKIADFGFAQHLSDEEISTSFRGSPLYMAPEILLGHEYDARVDLWSIGVILYQCLFGHTPYSCTSSGDLINKFRTKKIRISIPAKPKISQNYLEHIPNELSYTKATRILEDAIKEEKNRNYLQAFYLYRDAVFYLMPLYKWGDRSGRYTAVKEESLKQQVSKYLERAELLQQKCGLKSIDPNILSEIENIYNIIDDARELAQNSQLEQSLTQYESAIEKALKILKESDNVVRTEFFGEINDWMTEAENVKISHPCALPLLLLRQPAIDVHRTNYIAMTEKSTKTLSLVVACCRSNGIGINGGLPWRLKKEMEFFTRITSTVSLNLNDSGDGPVKKNAAIMGIRTYMSIPPSFRPLKDRVNVVLSRTAQQPPAGASYLFRSLSEAVEILSALPEIDQLMIIGGEEVYRESVNRPDCEYIFLTRIDADFECDRFFPQIDTSIYEDLTSDENDAKDKVEILNRFQIPLEVQCENGLNYRYHLYRRLKKTNQ</sequence>
<gene>
    <name evidence="15" type="ORF">RDWZM_005415</name>
</gene>
<keyword evidence="7 12" id="KW-0067">ATP-binding</keyword>
<dbReference type="PANTHER" id="PTHR24348">
    <property type="entry name" value="SERINE/THREONINE-PROTEIN KINASE UNC-51-RELATED"/>
    <property type="match status" value="1"/>
</dbReference>
<dbReference type="SUPFAM" id="SSF56112">
    <property type="entry name" value="Protein kinase-like (PK-like)"/>
    <property type="match status" value="1"/>
</dbReference>
<proteinExistence type="predicted"/>
<evidence type="ECO:0000313" key="15">
    <source>
        <dbReference type="EMBL" id="KAJ6219603.1"/>
    </source>
</evidence>
<dbReference type="GO" id="GO:0005524">
    <property type="term" value="F:ATP binding"/>
    <property type="evidence" value="ECO:0007669"/>
    <property type="project" value="UniProtKB-UniRule"/>
</dbReference>
<evidence type="ECO:0000256" key="2">
    <source>
        <dbReference type="ARBA" id="ARBA00022527"/>
    </source>
</evidence>
<comment type="catalytic activity">
    <reaction evidence="11">
        <text>L-seryl-[protein] + ATP = O-phospho-L-seryl-[protein] + ADP + H(+)</text>
        <dbReference type="Rhea" id="RHEA:17989"/>
        <dbReference type="Rhea" id="RHEA-COMP:9863"/>
        <dbReference type="Rhea" id="RHEA-COMP:11604"/>
        <dbReference type="ChEBI" id="CHEBI:15378"/>
        <dbReference type="ChEBI" id="CHEBI:29999"/>
        <dbReference type="ChEBI" id="CHEBI:30616"/>
        <dbReference type="ChEBI" id="CHEBI:83421"/>
        <dbReference type="ChEBI" id="CHEBI:456216"/>
        <dbReference type="EC" id="2.7.11.1"/>
    </reaction>
</comment>
<dbReference type="InterPro" id="IPR017441">
    <property type="entry name" value="Protein_kinase_ATP_BS"/>
</dbReference>
<dbReference type="Gene3D" id="1.10.510.10">
    <property type="entry name" value="Transferase(Phosphotransferase) domain 1"/>
    <property type="match status" value="1"/>
</dbReference>
<dbReference type="OMA" id="KHDFIVQ"/>
<dbReference type="AlphaFoldDB" id="A0A9Q0M3Z0"/>
<dbReference type="GO" id="GO:0046654">
    <property type="term" value="P:tetrahydrofolate biosynthetic process"/>
    <property type="evidence" value="ECO:0007669"/>
    <property type="project" value="InterPro"/>
</dbReference>
<keyword evidence="3" id="KW-0554">One-carbon metabolism</keyword>
<dbReference type="GO" id="GO:0006730">
    <property type="term" value="P:one-carbon metabolic process"/>
    <property type="evidence" value="ECO:0007669"/>
    <property type="project" value="UniProtKB-KW"/>
</dbReference>
<dbReference type="InterPro" id="IPR045269">
    <property type="entry name" value="Atg1-like"/>
</dbReference>
<evidence type="ECO:0000256" key="12">
    <source>
        <dbReference type="PROSITE-ProRule" id="PRU10141"/>
    </source>
</evidence>
<evidence type="ECO:0008006" key="17">
    <source>
        <dbReference type="Google" id="ProtNLM"/>
    </source>
</evidence>
<dbReference type="SMART" id="SM00220">
    <property type="entry name" value="S_TKc"/>
    <property type="match status" value="1"/>
</dbReference>
<dbReference type="Gene3D" id="1.20.58.80">
    <property type="entry name" value="Phosphotransferase system, lactose/cellobiose-type IIA subunit"/>
    <property type="match status" value="2"/>
</dbReference>
<evidence type="ECO:0000259" key="13">
    <source>
        <dbReference type="PROSITE" id="PS50011"/>
    </source>
</evidence>
<keyword evidence="1" id="KW-0963">Cytoplasm</keyword>
<dbReference type="GO" id="GO:0004674">
    <property type="term" value="F:protein serine/threonine kinase activity"/>
    <property type="evidence" value="ECO:0007669"/>
    <property type="project" value="UniProtKB-KW"/>
</dbReference>
<keyword evidence="4" id="KW-0808">Transferase</keyword>
<accession>A0A9Q0M3Z0</accession>
<keyword evidence="16" id="KW-1185">Reference proteome</keyword>
<dbReference type="PANTHER" id="PTHR24348:SF65">
    <property type="entry name" value="SERINE_THREONINE-PROTEIN KINASE ULK3"/>
    <property type="match status" value="1"/>
</dbReference>
<evidence type="ECO:0000313" key="16">
    <source>
        <dbReference type="Proteomes" id="UP001142055"/>
    </source>
</evidence>
<dbReference type="Pfam" id="PF00069">
    <property type="entry name" value="Pkinase"/>
    <property type="match status" value="1"/>
</dbReference>
<dbReference type="InterPro" id="IPR011009">
    <property type="entry name" value="Kinase-like_dom_sf"/>
</dbReference>
<dbReference type="InterPro" id="IPR000719">
    <property type="entry name" value="Prot_kinase_dom"/>
</dbReference>
<dbReference type="InterPro" id="IPR017925">
    <property type="entry name" value="DHFR_CS"/>
</dbReference>
<keyword evidence="6" id="KW-0418">Kinase</keyword>
<dbReference type="GO" id="GO:0034045">
    <property type="term" value="C:phagophore assembly site membrane"/>
    <property type="evidence" value="ECO:0007669"/>
    <property type="project" value="TreeGrafter"/>
</dbReference>
<dbReference type="PROSITE" id="PS51330">
    <property type="entry name" value="DHFR_2"/>
    <property type="match status" value="1"/>
</dbReference>
<dbReference type="PROSITE" id="PS00108">
    <property type="entry name" value="PROTEIN_KINASE_ST"/>
    <property type="match status" value="1"/>
</dbReference>
<dbReference type="InterPro" id="IPR024072">
    <property type="entry name" value="DHFR-like_dom_sf"/>
</dbReference>
<dbReference type="GO" id="GO:0004146">
    <property type="term" value="F:dihydrofolate reductase activity"/>
    <property type="evidence" value="ECO:0007669"/>
    <property type="project" value="UniProtKB-EC"/>
</dbReference>
<comment type="caution">
    <text evidence="15">The sequence shown here is derived from an EMBL/GenBank/DDBJ whole genome shotgun (WGS) entry which is preliminary data.</text>
</comment>
<dbReference type="EMBL" id="JAPWDV010000002">
    <property type="protein sequence ID" value="KAJ6219603.1"/>
    <property type="molecule type" value="Genomic_DNA"/>
</dbReference>
<dbReference type="Pfam" id="PF00186">
    <property type="entry name" value="DHFR_1"/>
    <property type="match status" value="1"/>
</dbReference>
<dbReference type="PROSITE" id="PS00075">
    <property type="entry name" value="DHFR_1"/>
    <property type="match status" value="1"/>
</dbReference>
<keyword evidence="9" id="KW-0560">Oxidoreductase</keyword>
<dbReference type="PROSITE" id="PS50011">
    <property type="entry name" value="PROTEIN_KINASE_DOM"/>
    <property type="match status" value="1"/>
</dbReference>
<evidence type="ECO:0000256" key="3">
    <source>
        <dbReference type="ARBA" id="ARBA00022563"/>
    </source>
</evidence>
<dbReference type="CDD" id="cd00209">
    <property type="entry name" value="DHFR"/>
    <property type="match status" value="1"/>
</dbReference>
<organism evidence="15 16">
    <name type="scientific">Blomia tropicalis</name>
    <name type="common">Mite</name>
    <dbReference type="NCBI Taxonomy" id="40697"/>
    <lineage>
        <taxon>Eukaryota</taxon>
        <taxon>Metazoa</taxon>
        <taxon>Ecdysozoa</taxon>
        <taxon>Arthropoda</taxon>
        <taxon>Chelicerata</taxon>
        <taxon>Arachnida</taxon>
        <taxon>Acari</taxon>
        <taxon>Acariformes</taxon>
        <taxon>Sarcoptiformes</taxon>
        <taxon>Astigmata</taxon>
        <taxon>Glycyphagoidea</taxon>
        <taxon>Echimyopodidae</taxon>
        <taxon>Blomia</taxon>
    </lineage>
</organism>
<dbReference type="GO" id="GO:0000045">
    <property type="term" value="P:autophagosome assembly"/>
    <property type="evidence" value="ECO:0007669"/>
    <property type="project" value="TreeGrafter"/>
</dbReference>
<feature type="domain" description="DHFR" evidence="14">
    <location>
        <begin position="465"/>
        <end position="663"/>
    </location>
</feature>
<dbReference type="SUPFAM" id="SSF116846">
    <property type="entry name" value="MIT domain"/>
    <property type="match status" value="1"/>
</dbReference>
<feature type="domain" description="Protein kinase" evidence="13">
    <location>
        <begin position="26"/>
        <end position="303"/>
    </location>
</feature>
<name>A0A9Q0M3Z0_BLOTA</name>
<evidence type="ECO:0000256" key="9">
    <source>
        <dbReference type="ARBA" id="ARBA00023002"/>
    </source>
</evidence>
<dbReference type="Proteomes" id="UP001142055">
    <property type="component" value="Chromosome 2"/>
</dbReference>
<dbReference type="InterPro" id="IPR001796">
    <property type="entry name" value="DHFR_dom"/>
</dbReference>
<dbReference type="PRINTS" id="PR00070">
    <property type="entry name" value="DHFR"/>
</dbReference>
<evidence type="ECO:0000256" key="8">
    <source>
        <dbReference type="ARBA" id="ARBA00022857"/>
    </source>
</evidence>
<evidence type="ECO:0000256" key="4">
    <source>
        <dbReference type="ARBA" id="ARBA00022679"/>
    </source>
</evidence>
<protein>
    <recommendedName>
        <fullName evidence="17">Dihydrofolate reductase</fullName>
    </recommendedName>
</protein>